<comment type="subcellular location">
    <subcellularLocation>
        <location evidence="1">Cell inner membrane</location>
        <topology evidence="1">Multi-pass membrane protein</topology>
    </subcellularLocation>
</comment>
<dbReference type="Pfam" id="PF00664">
    <property type="entry name" value="ABC_membrane"/>
    <property type="match status" value="1"/>
</dbReference>
<dbReference type="STRING" id="83765.SAMN05660284_00365"/>
<dbReference type="GO" id="GO:0005524">
    <property type="term" value="F:ATP binding"/>
    <property type="evidence" value="ECO:0007669"/>
    <property type="project" value="UniProtKB-KW"/>
</dbReference>
<evidence type="ECO:0000259" key="12">
    <source>
        <dbReference type="PROSITE" id="PS50929"/>
    </source>
</evidence>
<gene>
    <name evidence="13" type="ORF">SAMN05660284_00365</name>
</gene>
<dbReference type="GO" id="GO:0005886">
    <property type="term" value="C:plasma membrane"/>
    <property type="evidence" value="ECO:0007669"/>
    <property type="project" value="UniProtKB-SubCell"/>
</dbReference>
<evidence type="ECO:0000256" key="5">
    <source>
        <dbReference type="ARBA" id="ARBA00022692"/>
    </source>
</evidence>
<evidence type="ECO:0000313" key="13">
    <source>
        <dbReference type="EMBL" id="SFN04290.1"/>
    </source>
</evidence>
<dbReference type="PANTHER" id="PTHR24221">
    <property type="entry name" value="ATP-BINDING CASSETTE SUB-FAMILY B"/>
    <property type="match status" value="1"/>
</dbReference>
<evidence type="ECO:0000256" key="10">
    <source>
        <dbReference type="SAM" id="Phobius"/>
    </source>
</evidence>
<evidence type="ECO:0000256" key="9">
    <source>
        <dbReference type="ARBA" id="ARBA00023136"/>
    </source>
</evidence>
<dbReference type="EMBL" id="FOVE01000002">
    <property type="protein sequence ID" value="SFN04290.1"/>
    <property type="molecule type" value="Genomic_DNA"/>
</dbReference>
<evidence type="ECO:0000256" key="1">
    <source>
        <dbReference type="ARBA" id="ARBA00004429"/>
    </source>
</evidence>
<feature type="transmembrane region" description="Helical" evidence="10">
    <location>
        <begin position="28"/>
        <end position="48"/>
    </location>
</feature>
<dbReference type="OrthoDB" id="8554730at2"/>
<proteinExistence type="predicted"/>
<dbReference type="SUPFAM" id="SSF90123">
    <property type="entry name" value="ABC transporter transmembrane region"/>
    <property type="match status" value="1"/>
</dbReference>
<keyword evidence="7 13" id="KW-0067">ATP-binding</keyword>
<dbReference type="GO" id="GO:0034040">
    <property type="term" value="F:ATPase-coupled lipid transmembrane transporter activity"/>
    <property type="evidence" value="ECO:0007669"/>
    <property type="project" value="TreeGrafter"/>
</dbReference>
<keyword evidence="6" id="KW-0547">Nucleotide-binding</keyword>
<keyword evidence="2" id="KW-0813">Transport</keyword>
<dbReference type="InterPro" id="IPR014216">
    <property type="entry name" value="ABC_transptr_CydD"/>
</dbReference>
<dbReference type="SUPFAM" id="SSF52540">
    <property type="entry name" value="P-loop containing nucleoside triphosphate hydrolases"/>
    <property type="match status" value="1"/>
</dbReference>
<evidence type="ECO:0000256" key="3">
    <source>
        <dbReference type="ARBA" id="ARBA00022475"/>
    </source>
</evidence>
<evidence type="ECO:0000256" key="7">
    <source>
        <dbReference type="ARBA" id="ARBA00022840"/>
    </source>
</evidence>
<keyword evidence="5 10" id="KW-0812">Transmembrane</keyword>
<dbReference type="SMART" id="SM00382">
    <property type="entry name" value="AAA"/>
    <property type="match status" value="1"/>
</dbReference>
<dbReference type="InterPro" id="IPR027417">
    <property type="entry name" value="P-loop_NTPase"/>
</dbReference>
<feature type="domain" description="ABC transporter" evidence="11">
    <location>
        <begin position="352"/>
        <end position="584"/>
    </location>
</feature>
<feature type="transmembrane region" description="Helical" evidence="10">
    <location>
        <begin position="60"/>
        <end position="81"/>
    </location>
</feature>
<dbReference type="Gene3D" id="1.20.1560.10">
    <property type="entry name" value="ABC transporter type 1, transmembrane domain"/>
    <property type="match status" value="1"/>
</dbReference>
<dbReference type="GO" id="GO:0016887">
    <property type="term" value="F:ATP hydrolysis activity"/>
    <property type="evidence" value="ECO:0007669"/>
    <property type="project" value="InterPro"/>
</dbReference>
<dbReference type="PANTHER" id="PTHR24221:SF261">
    <property type="entry name" value="GLUTATHIONE_L-CYSTEINE TRANSPORT SYSTEM ATP-BINDING_PERMEASE PROTEIN CYDD"/>
    <property type="match status" value="1"/>
</dbReference>
<dbReference type="GO" id="GO:0042883">
    <property type="term" value="P:cysteine transport"/>
    <property type="evidence" value="ECO:0007669"/>
    <property type="project" value="InterPro"/>
</dbReference>
<protein>
    <submittedName>
        <fullName evidence="13">ATP-binding cassette, subfamily C, CydD</fullName>
    </submittedName>
</protein>
<organism evidence="13 14">
    <name type="scientific">Formivibrio citricus</name>
    <dbReference type="NCBI Taxonomy" id="83765"/>
    <lineage>
        <taxon>Bacteria</taxon>
        <taxon>Pseudomonadati</taxon>
        <taxon>Pseudomonadota</taxon>
        <taxon>Betaproteobacteria</taxon>
        <taxon>Neisseriales</taxon>
        <taxon>Chitinibacteraceae</taxon>
        <taxon>Formivibrio</taxon>
    </lineage>
</organism>
<keyword evidence="8 10" id="KW-1133">Transmembrane helix</keyword>
<dbReference type="Pfam" id="PF00005">
    <property type="entry name" value="ABC_tran"/>
    <property type="match status" value="1"/>
</dbReference>
<dbReference type="Gene3D" id="3.40.50.300">
    <property type="entry name" value="P-loop containing nucleotide triphosphate hydrolases"/>
    <property type="match status" value="1"/>
</dbReference>
<evidence type="ECO:0000313" key="14">
    <source>
        <dbReference type="Proteomes" id="UP000242869"/>
    </source>
</evidence>
<name>A0A1I4VSW9_9NEIS</name>
<keyword evidence="9 10" id="KW-0472">Membrane</keyword>
<accession>A0A1I4VSW9</accession>
<feature type="transmembrane region" description="Helical" evidence="10">
    <location>
        <begin position="247"/>
        <end position="272"/>
    </location>
</feature>
<dbReference type="InterPro" id="IPR003439">
    <property type="entry name" value="ABC_transporter-like_ATP-bd"/>
</dbReference>
<dbReference type="CDD" id="cd18584">
    <property type="entry name" value="ABC_6TM_AarD_CydD"/>
    <property type="match status" value="1"/>
</dbReference>
<feature type="transmembrane region" description="Helical" evidence="10">
    <location>
        <begin position="169"/>
        <end position="189"/>
    </location>
</feature>
<dbReference type="RefSeq" id="WP_091190411.1">
    <property type="nucleotide sequence ID" value="NZ_FOVE01000002.1"/>
</dbReference>
<keyword evidence="3" id="KW-1003">Cell membrane</keyword>
<dbReference type="PROSITE" id="PS50893">
    <property type="entry name" value="ABC_TRANSPORTER_2"/>
    <property type="match status" value="1"/>
</dbReference>
<dbReference type="Proteomes" id="UP000242869">
    <property type="component" value="Unassembled WGS sequence"/>
</dbReference>
<dbReference type="InterPro" id="IPR017871">
    <property type="entry name" value="ABC_transporter-like_CS"/>
</dbReference>
<dbReference type="GO" id="GO:0140359">
    <property type="term" value="F:ABC-type transporter activity"/>
    <property type="evidence" value="ECO:0007669"/>
    <property type="project" value="InterPro"/>
</dbReference>
<evidence type="ECO:0000256" key="6">
    <source>
        <dbReference type="ARBA" id="ARBA00022741"/>
    </source>
</evidence>
<keyword evidence="4" id="KW-0997">Cell inner membrane</keyword>
<feature type="transmembrane region" description="Helical" evidence="10">
    <location>
        <begin position="146"/>
        <end position="163"/>
    </location>
</feature>
<dbReference type="InterPro" id="IPR003593">
    <property type="entry name" value="AAA+_ATPase"/>
</dbReference>
<feature type="domain" description="ABC transmembrane type-1" evidence="12">
    <location>
        <begin position="28"/>
        <end position="318"/>
    </location>
</feature>
<dbReference type="NCBIfam" id="TIGR02857">
    <property type="entry name" value="CydD"/>
    <property type="match status" value="1"/>
</dbReference>
<dbReference type="AlphaFoldDB" id="A0A1I4VSW9"/>
<reference evidence="14" key="1">
    <citation type="submission" date="2016-10" db="EMBL/GenBank/DDBJ databases">
        <authorList>
            <person name="Varghese N."/>
            <person name="Submissions S."/>
        </authorList>
    </citation>
    <scope>NUCLEOTIDE SEQUENCE [LARGE SCALE GENOMIC DNA]</scope>
    <source>
        <strain evidence="14">DSM 6150</strain>
    </source>
</reference>
<keyword evidence="14" id="KW-1185">Reference proteome</keyword>
<evidence type="ECO:0000256" key="2">
    <source>
        <dbReference type="ARBA" id="ARBA00022448"/>
    </source>
</evidence>
<dbReference type="FunFam" id="1.20.1560.10:FF:000039">
    <property type="entry name" value="Cysteine/glutathione ABC transporter permease/ATP-binding protein CydD"/>
    <property type="match status" value="1"/>
</dbReference>
<dbReference type="PROSITE" id="PS00211">
    <property type="entry name" value="ABC_TRANSPORTER_1"/>
    <property type="match status" value="1"/>
</dbReference>
<evidence type="ECO:0000256" key="8">
    <source>
        <dbReference type="ARBA" id="ARBA00022989"/>
    </source>
</evidence>
<dbReference type="InterPro" id="IPR039421">
    <property type="entry name" value="Type_1_exporter"/>
</dbReference>
<dbReference type="PROSITE" id="PS50929">
    <property type="entry name" value="ABC_TM1F"/>
    <property type="match status" value="1"/>
</dbReference>
<evidence type="ECO:0000256" key="4">
    <source>
        <dbReference type="ARBA" id="ARBA00022519"/>
    </source>
</evidence>
<evidence type="ECO:0000259" key="11">
    <source>
        <dbReference type="PROSITE" id="PS50893"/>
    </source>
</evidence>
<sequence>MTDQPASVQSVRQWLQALARQGRPWDTLAMLAGILQGMAIIAQSALLAKLLHGLIMEGASLQALSTYWIALPLVFLLRALANWARDEAGSRASAKIRRQLRVRLLDATHRNGPAWRSAQAGGALASTLLEQIDALDAFYSRYRPQVILSGIIPLMILVAVFPRNWAAGLILLLTAPLIPLFMALVGMGAQARQRQQLQALNRMSGYFLDLVRGMQSLRLMNAHRRQIPKIADLAEEFRIRTMSVLRLAFLSSAVLEFFTSLAIAVSAVYLGFSFLGHLDFGHYGAPLTLETAFFVLLLAPEFYWPLRELGIHYHAKAEAQAAAEHLMPIDEHIRSAQQLGGTRPPPAGAPGIALRTVSFAHVAAVPVLRELDLEIGRAEAVAIVGASGAGKTTLLRLILGQLAATEGEIRIDGDPLAELDLQAWRERIGWMSQHPRLMSASLADNLRVARLDADDVQLIASLEFAGLSGWFAALPQGLDTRLGEGGRQLSGGQLRRLALARVWLRDAPLLLLDEPTASLDHETEAVIMAGLAKLRQGRTVVMLTHRSAPLQLVDRVALLEGGRIVESAADYRNGRIGAFLAGVSE</sequence>
<feature type="transmembrane region" description="Helical" evidence="10">
    <location>
        <begin position="284"/>
        <end position="304"/>
    </location>
</feature>
<dbReference type="InterPro" id="IPR036640">
    <property type="entry name" value="ABC1_TM_sf"/>
</dbReference>
<dbReference type="InterPro" id="IPR011527">
    <property type="entry name" value="ABC1_TM_dom"/>
</dbReference>